<evidence type="ECO:0000313" key="2">
    <source>
        <dbReference type="Proteomes" id="UP000220133"/>
    </source>
</evidence>
<dbReference type="AlphaFoldDB" id="A0A291QY56"/>
<accession>A0A291QY56</accession>
<proteinExistence type="predicted"/>
<dbReference type="Proteomes" id="UP000220133">
    <property type="component" value="Chromosome"/>
</dbReference>
<dbReference type="EMBL" id="CP023777">
    <property type="protein sequence ID" value="ATL48867.1"/>
    <property type="molecule type" value="Genomic_DNA"/>
</dbReference>
<evidence type="ECO:0000313" key="1">
    <source>
        <dbReference type="EMBL" id="ATL48867.1"/>
    </source>
</evidence>
<protein>
    <submittedName>
        <fullName evidence="1">Uncharacterized protein</fullName>
    </submittedName>
</protein>
<sequence length="109" mass="12428">MSIYFIIFIWLLIISPVGEISKQQAIAACHKQVSKHFHMNNSNNRDFDADNLLDRLNYWVQQGGDPDHSPAGVKSTGESRSKIMDIKNIFEKAGIELKWVNDHYELAAP</sequence>
<keyword evidence="2" id="KW-1185">Reference proteome</keyword>
<gene>
    <name evidence="1" type="ORF">COR50_17785</name>
</gene>
<dbReference type="KEGG" id="cbae:COR50_17785"/>
<organism evidence="1 2">
    <name type="scientific">Chitinophaga caeni</name>
    <dbReference type="NCBI Taxonomy" id="2029983"/>
    <lineage>
        <taxon>Bacteria</taxon>
        <taxon>Pseudomonadati</taxon>
        <taxon>Bacteroidota</taxon>
        <taxon>Chitinophagia</taxon>
        <taxon>Chitinophagales</taxon>
        <taxon>Chitinophagaceae</taxon>
        <taxon>Chitinophaga</taxon>
    </lineage>
</organism>
<reference evidence="1 2" key="1">
    <citation type="submission" date="2017-10" db="EMBL/GenBank/DDBJ databases">
        <title>Paenichitinophaga pekingensis gen. nov., sp. nov., isolated from activated sludge.</title>
        <authorList>
            <person name="Jin D."/>
            <person name="Kong X."/>
            <person name="Deng Y."/>
            <person name="Bai Z."/>
        </authorList>
    </citation>
    <scope>NUCLEOTIDE SEQUENCE [LARGE SCALE GENOMIC DNA]</scope>
    <source>
        <strain evidence="1 2">13</strain>
    </source>
</reference>
<name>A0A291QY56_9BACT</name>